<dbReference type="RefSeq" id="WP_103944020.1">
    <property type="nucleotide sequence ID" value="NZ_FNVO01000026.1"/>
</dbReference>
<evidence type="ECO:0000313" key="4">
    <source>
        <dbReference type="Proteomes" id="UP000236723"/>
    </source>
</evidence>
<name>A0A1H6DYN9_9ACTN</name>
<dbReference type="InterPro" id="IPR045851">
    <property type="entry name" value="AMP-bd_C_sf"/>
</dbReference>
<dbReference type="EMBL" id="FNVO01000026">
    <property type="protein sequence ID" value="SEG90447.1"/>
    <property type="molecule type" value="Genomic_DNA"/>
</dbReference>
<sequence length="521" mass="57758">MYDPTSHARRWPDKPAVIMGGTGETLTFAELDERSKRLAQLFHAEGLRPGDHVAILMENHLRYIEVFWAAFRSGLYLTAVNHHLTPGEAGYIIDNCDAQVLVMSRHKGELARELVAVTPKVRRRLMVDGTVPEYEAYEEAIAAYPAKALDEEPLGRTMLYSSGSTGRPKGVWRPLSGRTVQQGKAALGPIYQDLYHMGPDTVYLSPAPIYHSAPLLFSTDSMALGATVVIMEKFDAEEALALIEKHRVTHAQFVATMFSRMLKLPEEVRDKYDLSSLEVVIHGAAPCPIPVKQAMIEWLGPILAEYYAGTEDTGATLIYSDEWLAHPGSVGRAIEGCTIHICDADGRELPTGEVGRIYFETSDEVAGFQYYGEAEKTAGAHHPEHPNWTALGDLGRVDEEGYLYLADREAFMIISGGVNIYPQEIENVLLQHPGVVDAAVFGVPNDEFGEEVKAIVQPADPSTADDAFARELLAHCAQHLAKFKWPRSIEFLEDFPRSPTGKLYKAPLREKYWAGHASRII</sequence>
<dbReference type="PANTHER" id="PTHR24096">
    <property type="entry name" value="LONG-CHAIN-FATTY-ACID--COA LIGASE"/>
    <property type="match status" value="1"/>
</dbReference>
<feature type="domain" description="AMP-dependent synthetase/ligase" evidence="1">
    <location>
        <begin position="7"/>
        <end position="360"/>
    </location>
</feature>
<evidence type="ECO:0000259" key="2">
    <source>
        <dbReference type="Pfam" id="PF13193"/>
    </source>
</evidence>
<dbReference type="SUPFAM" id="SSF56801">
    <property type="entry name" value="Acetyl-CoA synthetase-like"/>
    <property type="match status" value="1"/>
</dbReference>
<dbReference type="Gene3D" id="3.40.50.12780">
    <property type="entry name" value="N-terminal domain of ligase-like"/>
    <property type="match status" value="1"/>
</dbReference>
<dbReference type="Pfam" id="PF00501">
    <property type="entry name" value="AMP-binding"/>
    <property type="match status" value="1"/>
</dbReference>
<feature type="domain" description="AMP-binding enzyme C-terminal" evidence="2">
    <location>
        <begin position="424"/>
        <end position="502"/>
    </location>
</feature>
<dbReference type="GO" id="GO:0016405">
    <property type="term" value="F:CoA-ligase activity"/>
    <property type="evidence" value="ECO:0007669"/>
    <property type="project" value="TreeGrafter"/>
</dbReference>
<dbReference type="InterPro" id="IPR025110">
    <property type="entry name" value="AMP-bd_C"/>
</dbReference>
<dbReference type="PANTHER" id="PTHR24096:SF323">
    <property type="entry name" value="BLR3536 PROTEIN"/>
    <property type="match status" value="1"/>
</dbReference>
<evidence type="ECO:0000259" key="1">
    <source>
        <dbReference type="Pfam" id="PF00501"/>
    </source>
</evidence>
<keyword evidence="4" id="KW-1185">Reference proteome</keyword>
<dbReference type="Pfam" id="PF13193">
    <property type="entry name" value="AMP-binding_C"/>
    <property type="match status" value="1"/>
</dbReference>
<proteinExistence type="predicted"/>
<dbReference type="Proteomes" id="UP000236723">
    <property type="component" value="Unassembled WGS sequence"/>
</dbReference>
<reference evidence="4" key="1">
    <citation type="submission" date="2016-10" db="EMBL/GenBank/DDBJ databases">
        <authorList>
            <person name="Varghese N."/>
            <person name="Submissions S."/>
        </authorList>
    </citation>
    <scope>NUCLEOTIDE SEQUENCE [LARGE SCALE GENOMIC DNA]</scope>
    <source>
        <strain evidence="4">DSM 43163</strain>
    </source>
</reference>
<evidence type="ECO:0000313" key="3">
    <source>
        <dbReference type="EMBL" id="SEG90447.1"/>
    </source>
</evidence>
<dbReference type="OrthoDB" id="9803968at2"/>
<dbReference type="PROSITE" id="PS00455">
    <property type="entry name" value="AMP_BINDING"/>
    <property type="match status" value="1"/>
</dbReference>
<protein>
    <submittedName>
        <fullName evidence="3">Fatty-acyl-CoA synthase</fullName>
    </submittedName>
</protein>
<dbReference type="InterPro" id="IPR000873">
    <property type="entry name" value="AMP-dep_synth/lig_dom"/>
</dbReference>
<dbReference type="InterPro" id="IPR042099">
    <property type="entry name" value="ANL_N_sf"/>
</dbReference>
<dbReference type="Gene3D" id="3.30.300.30">
    <property type="match status" value="1"/>
</dbReference>
<dbReference type="AlphaFoldDB" id="A0A1H6DYN9"/>
<accession>A0A1H6DYN9</accession>
<organism evidence="3 4">
    <name type="scientific">Thermomonospora echinospora</name>
    <dbReference type="NCBI Taxonomy" id="1992"/>
    <lineage>
        <taxon>Bacteria</taxon>
        <taxon>Bacillati</taxon>
        <taxon>Actinomycetota</taxon>
        <taxon>Actinomycetes</taxon>
        <taxon>Streptosporangiales</taxon>
        <taxon>Thermomonosporaceae</taxon>
        <taxon>Thermomonospora</taxon>
    </lineage>
</organism>
<dbReference type="InterPro" id="IPR020845">
    <property type="entry name" value="AMP-binding_CS"/>
</dbReference>
<gene>
    <name evidence="3" type="ORF">SAMN04489712_12640</name>
</gene>